<keyword evidence="14" id="KW-0413">Isomerase</keyword>
<dbReference type="Gene3D" id="3.90.320.10">
    <property type="match status" value="1"/>
</dbReference>
<dbReference type="Gene3D" id="1.10.275.40">
    <property type="match status" value="1"/>
</dbReference>
<evidence type="ECO:0000256" key="5">
    <source>
        <dbReference type="ARBA" id="ARBA00022763"/>
    </source>
</evidence>
<reference evidence="17 18" key="1">
    <citation type="submission" date="2018-06" db="EMBL/GenBank/DDBJ databases">
        <title>Genomic Encyclopedia of Type Strains, Phase IV (KMG-IV): sequencing the most valuable type-strain genomes for metagenomic binning, comparative biology and taxonomic classification.</title>
        <authorList>
            <person name="Goeker M."/>
        </authorList>
    </citation>
    <scope>NUCLEOTIDE SEQUENCE [LARGE SCALE GENOMIC DNA]</scope>
    <source>
        <strain evidence="17 18">DSM 22112</strain>
    </source>
</reference>
<evidence type="ECO:0000256" key="13">
    <source>
        <dbReference type="ARBA" id="ARBA00023204"/>
    </source>
</evidence>
<dbReference type="InterPro" id="IPR038726">
    <property type="entry name" value="PDDEXK_AddAB-type"/>
</dbReference>
<dbReference type="InterPro" id="IPR045028">
    <property type="entry name" value="DinG/Rad3-like"/>
</dbReference>
<dbReference type="InterPro" id="IPR006554">
    <property type="entry name" value="Helicase-like_DEXD_c2"/>
</dbReference>
<dbReference type="GO" id="GO:0005524">
    <property type="term" value="F:ATP binding"/>
    <property type="evidence" value="ECO:0007669"/>
    <property type="project" value="UniProtKB-KW"/>
</dbReference>
<dbReference type="GO" id="GO:0016818">
    <property type="term" value="F:hydrolase activity, acting on acid anhydrides, in phosphorus-containing anhydrides"/>
    <property type="evidence" value="ECO:0007669"/>
    <property type="project" value="InterPro"/>
</dbReference>
<proteinExistence type="inferred from homology"/>
<feature type="domain" description="Helicase ATP-binding" evidence="16">
    <location>
        <begin position="181"/>
        <end position="428"/>
    </location>
</feature>
<evidence type="ECO:0000256" key="11">
    <source>
        <dbReference type="ARBA" id="ARBA00023014"/>
    </source>
</evidence>
<keyword evidence="12" id="KW-0238">DNA-binding</keyword>
<evidence type="ECO:0000256" key="8">
    <source>
        <dbReference type="ARBA" id="ARBA00022839"/>
    </source>
</evidence>
<keyword evidence="9" id="KW-0067">ATP-binding</keyword>
<dbReference type="GO" id="GO:0003677">
    <property type="term" value="F:DNA binding"/>
    <property type="evidence" value="ECO:0007669"/>
    <property type="project" value="UniProtKB-KW"/>
</dbReference>
<evidence type="ECO:0000256" key="6">
    <source>
        <dbReference type="ARBA" id="ARBA00022801"/>
    </source>
</evidence>
<name>A0A366IF49_9FIRM</name>
<comment type="caution">
    <text evidence="17">The sequence shown here is derived from an EMBL/GenBank/DDBJ whole genome shotgun (WGS) entry which is preliminary data.</text>
</comment>
<dbReference type="PANTHER" id="PTHR11472">
    <property type="entry name" value="DNA REPAIR DEAD HELICASE RAD3/XP-D SUBFAMILY MEMBER"/>
    <property type="match status" value="1"/>
</dbReference>
<dbReference type="GO" id="GO:0051539">
    <property type="term" value="F:4 iron, 4 sulfur cluster binding"/>
    <property type="evidence" value="ECO:0007669"/>
    <property type="project" value="UniProtKB-KW"/>
</dbReference>
<dbReference type="Pfam" id="PF12705">
    <property type="entry name" value="PDDEXK_1"/>
    <property type="match status" value="1"/>
</dbReference>
<keyword evidence="13" id="KW-0234">DNA repair</keyword>
<keyword evidence="11" id="KW-0411">Iron-sulfur</keyword>
<dbReference type="GO" id="GO:0046872">
    <property type="term" value="F:metal ion binding"/>
    <property type="evidence" value="ECO:0007669"/>
    <property type="project" value="UniProtKB-KW"/>
</dbReference>
<dbReference type="InterPro" id="IPR006555">
    <property type="entry name" value="ATP-dep_Helicase_C"/>
</dbReference>
<evidence type="ECO:0000256" key="15">
    <source>
        <dbReference type="ARBA" id="ARBA00038058"/>
    </source>
</evidence>
<evidence type="ECO:0000313" key="17">
    <source>
        <dbReference type="EMBL" id="RBP69966.1"/>
    </source>
</evidence>
<keyword evidence="5" id="KW-0227">DNA damage</keyword>
<keyword evidence="1" id="KW-0004">4Fe-4S</keyword>
<dbReference type="OrthoDB" id="9765586at2"/>
<keyword evidence="3" id="KW-0479">Metal-binding</keyword>
<dbReference type="Proteomes" id="UP000253490">
    <property type="component" value="Unassembled WGS sequence"/>
</dbReference>
<dbReference type="SMART" id="SM00491">
    <property type="entry name" value="HELICc2"/>
    <property type="match status" value="1"/>
</dbReference>
<evidence type="ECO:0000256" key="14">
    <source>
        <dbReference type="ARBA" id="ARBA00023235"/>
    </source>
</evidence>
<comment type="similarity">
    <text evidence="15">Belongs to the helicase family. DinG subfamily.</text>
</comment>
<dbReference type="InterPro" id="IPR010614">
    <property type="entry name" value="RAD3-like_helicase_DEAD"/>
</dbReference>
<dbReference type="GO" id="GO:0003678">
    <property type="term" value="F:DNA helicase activity"/>
    <property type="evidence" value="ECO:0007669"/>
    <property type="project" value="InterPro"/>
</dbReference>
<evidence type="ECO:0000259" key="16">
    <source>
        <dbReference type="PROSITE" id="PS51193"/>
    </source>
</evidence>
<evidence type="ECO:0000256" key="7">
    <source>
        <dbReference type="ARBA" id="ARBA00022806"/>
    </source>
</evidence>
<evidence type="ECO:0000256" key="4">
    <source>
        <dbReference type="ARBA" id="ARBA00022741"/>
    </source>
</evidence>
<dbReference type="PROSITE" id="PS51193">
    <property type="entry name" value="HELICASE_ATP_BIND_2"/>
    <property type="match status" value="1"/>
</dbReference>
<dbReference type="InterPro" id="IPR011604">
    <property type="entry name" value="PDDEXK-like_dom_sf"/>
</dbReference>
<dbReference type="Pfam" id="PF13307">
    <property type="entry name" value="Helicase_C_2"/>
    <property type="match status" value="1"/>
</dbReference>
<keyword evidence="2" id="KW-0540">Nuclease</keyword>
<evidence type="ECO:0000256" key="9">
    <source>
        <dbReference type="ARBA" id="ARBA00022840"/>
    </source>
</evidence>
<dbReference type="InterPro" id="IPR014013">
    <property type="entry name" value="Helic_SF1/SF2_ATP-bd_DinG/Rad3"/>
</dbReference>
<dbReference type="Pfam" id="PF06733">
    <property type="entry name" value="DEAD_2"/>
    <property type="match status" value="1"/>
</dbReference>
<dbReference type="GO" id="GO:0006281">
    <property type="term" value="P:DNA repair"/>
    <property type="evidence" value="ECO:0007669"/>
    <property type="project" value="UniProtKB-KW"/>
</dbReference>
<keyword evidence="18" id="KW-1185">Reference proteome</keyword>
<evidence type="ECO:0000256" key="1">
    <source>
        <dbReference type="ARBA" id="ARBA00022485"/>
    </source>
</evidence>
<evidence type="ECO:0000256" key="12">
    <source>
        <dbReference type="ARBA" id="ARBA00023125"/>
    </source>
</evidence>
<keyword evidence="7" id="KW-0347">Helicase</keyword>
<dbReference type="Gene3D" id="1.10.30.20">
    <property type="entry name" value="Bacterial XPD DNA helicase, FeS cluster domain"/>
    <property type="match status" value="1"/>
</dbReference>
<keyword evidence="10" id="KW-0408">Iron</keyword>
<dbReference type="RefSeq" id="WP_113919180.1">
    <property type="nucleotide sequence ID" value="NZ_QNRX01000001.1"/>
</dbReference>
<dbReference type="SMART" id="SM00488">
    <property type="entry name" value="DEXDc2"/>
    <property type="match status" value="1"/>
</dbReference>
<dbReference type="GO" id="GO:0004527">
    <property type="term" value="F:exonuclease activity"/>
    <property type="evidence" value="ECO:0007669"/>
    <property type="project" value="UniProtKB-KW"/>
</dbReference>
<keyword evidence="6" id="KW-0378">Hydrolase</keyword>
<protein>
    <submittedName>
        <fullName evidence="17">DNA excision repair protein ERCC-2</fullName>
    </submittedName>
</protein>
<accession>A0A366IF49</accession>
<dbReference type="Gene3D" id="3.40.50.300">
    <property type="entry name" value="P-loop containing nucleotide triphosphate hydrolases"/>
    <property type="match status" value="2"/>
</dbReference>
<keyword evidence="4" id="KW-0547">Nucleotide-binding</keyword>
<evidence type="ECO:0000256" key="2">
    <source>
        <dbReference type="ARBA" id="ARBA00022722"/>
    </source>
</evidence>
<dbReference type="EMBL" id="QNRX01000001">
    <property type="protein sequence ID" value="RBP69966.1"/>
    <property type="molecule type" value="Genomic_DNA"/>
</dbReference>
<evidence type="ECO:0000256" key="3">
    <source>
        <dbReference type="ARBA" id="ARBA00022723"/>
    </source>
</evidence>
<dbReference type="PANTHER" id="PTHR11472:SF34">
    <property type="entry name" value="REGULATOR OF TELOMERE ELONGATION HELICASE 1"/>
    <property type="match status" value="1"/>
</dbReference>
<keyword evidence="8" id="KW-0269">Exonuclease</keyword>
<sequence length="784" mass="91866">MKEMTIPVRELVEFTLRKGDIDFRYTGRQRGAQGTKAHQRIQKKYKEGDLSEVSISRTIEYEGMNITLQGRIDGIIFDEGQIIIDEIKSTRAPLDEIDEDFSQVHWAQGMVYAFLYSLENNLEEISVQLTYYQLESKEIKRIMRDFVHDELKEYVYENLIKNYIKWAIMIYQWRELRDESISTLSFPHDSYRVGQRKLIISIYKTIQEQKKIFVNGPTGIGKTVSTLFPSIMSMTEGNVEKIFYLTSKNTQREIVESTLYSLIEKQLKVKYTSLTAKEKICFKEQTKCNPEYCEYAKGHFDRLNEAIEDIFNNENTYTKELISQYAQKHTVCPFEFSLDLTLWSDFVLCDYNYIFDPRVSLKRFTEEKGKYVFLIDEAHNLVDRSRDMYSAELGKKQTLSLQKLIGKEHPLYKTLGKINKAFISIRKDEEFDKEKLPEDLMAGVNEFIYKGDKWLAQHNSEASFYDELLQYYFEVNNFIRIGEYYGENYKVIKVKNKDEIIVKLVCLDSSSYIKQSVEKGVSSVFFSATLLPMSYFIELLGGHINEDYHMILESPFPEENGCMMICNQISTTYKNRQNSYEDICQYIYHTMKAKEGNYMIFFPSYEYMEKVYDIFVQNHPEVKTAKQSKSMTELERKEYIDQFDLGENIVAFAVLGGLFSESIDLRGDRLIGVVVVSVGLPKIGEERNLLKEYYDEINGKGFLYAYMYPGFNKVMQGVGRVIRSEKDRGVILLIDTRFAQYSYKNLFPKHWSKARLVKSVGELDENLSEFWKVSGKLNVERGKK</sequence>
<dbReference type="SUPFAM" id="SSF52540">
    <property type="entry name" value="P-loop containing nucleoside triphosphate hydrolases"/>
    <property type="match status" value="1"/>
</dbReference>
<dbReference type="InterPro" id="IPR042493">
    <property type="entry name" value="XPD_DNA_FeS"/>
</dbReference>
<evidence type="ECO:0000256" key="10">
    <source>
        <dbReference type="ARBA" id="ARBA00023004"/>
    </source>
</evidence>
<dbReference type="InterPro" id="IPR027417">
    <property type="entry name" value="P-loop_NTPase"/>
</dbReference>
<gene>
    <name evidence="17" type="ORF">DES36_1019</name>
</gene>
<organism evidence="17 18">
    <name type="scientific">Alkalibaculum bacchi</name>
    <dbReference type="NCBI Taxonomy" id="645887"/>
    <lineage>
        <taxon>Bacteria</taxon>
        <taxon>Bacillati</taxon>
        <taxon>Bacillota</taxon>
        <taxon>Clostridia</taxon>
        <taxon>Eubacteriales</taxon>
        <taxon>Eubacteriaceae</taxon>
        <taxon>Alkalibaculum</taxon>
    </lineage>
</organism>
<dbReference type="AlphaFoldDB" id="A0A366IF49"/>
<evidence type="ECO:0000313" key="18">
    <source>
        <dbReference type="Proteomes" id="UP000253490"/>
    </source>
</evidence>